<dbReference type="AlphaFoldDB" id="F8PZL7"/>
<protein>
    <submittedName>
        <fullName evidence="1">Uncharacterized protein</fullName>
    </submittedName>
</protein>
<dbReference type="Proteomes" id="UP000008063">
    <property type="component" value="Unassembled WGS sequence"/>
</dbReference>
<keyword evidence="2" id="KW-1185">Reference proteome</keyword>
<gene>
    <name evidence="1" type="ORF">SERLA73DRAFT_161156</name>
</gene>
<evidence type="ECO:0000313" key="1">
    <source>
        <dbReference type="EMBL" id="EGN98339.1"/>
    </source>
</evidence>
<dbReference type="InParanoid" id="F8PZL7"/>
<name>F8PZL7_SERL3</name>
<organism evidence="2">
    <name type="scientific">Serpula lacrymans var. lacrymans (strain S7.3)</name>
    <name type="common">Dry rot fungus</name>
    <dbReference type="NCBI Taxonomy" id="936435"/>
    <lineage>
        <taxon>Eukaryota</taxon>
        <taxon>Fungi</taxon>
        <taxon>Dikarya</taxon>
        <taxon>Basidiomycota</taxon>
        <taxon>Agaricomycotina</taxon>
        <taxon>Agaricomycetes</taxon>
        <taxon>Agaricomycetidae</taxon>
        <taxon>Boletales</taxon>
        <taxon>Coniophorineae</taxon>
        <taxon>Serpulaceae</taxon>
        <taxon>Serpula</taxon>
    </lineage>
</organism>
<dbReference type="EMBL" id="GL945481">
    <property type="protein sequence ID" value="EGN98339.1"/>
    <property type="molecule type" value="Genomic_DNA"/>
</dbReference>
<reference evidence="2" key="1">
    <citation type="journal article" date="2011" name="Science">
        <title>The plant cell wall-decomposing machinery underlies the functional diversity of forest fungi.</title>
        <authorList>
            <person name="Eastwood D.C."/>
            <person name="Floudas D."/>
            <person name="Binder M."/>
            <person name="Majcherczyk A."/>
            <person name="Schneider P."/>
            <person name="Aerts A."/>
            <person name="Asiegbu F.O."/>
            <person name="Baker S.E."/>
            <person name="Barry K."/>
            <person name="Bendiksby M."/>
            <person name="Blumentritt M."/>
            <person name="Coutinho P.M."/>
            <person name="Cullen D."/>
            <person name="de Vries R.P."/>
            <person name="Gathman A."/>
            <person name="Goodell B."/>
            <person name="Henrissat B."/>
            <person name="Ihrmark K."/>
            <person name="Kauserud H."/>
            <person name="Kohler A."/>
            <person name="LaButti K."/>
            <person name="Lapidus A."/>
            <person name="Lavin J.L."/>
            <person name="Lee Y.-H."/>
            <person name="Lindquist E."/>
            <person name="Lilly W."/>
            <person name="Lucas S."/>
            <person name="Morin E."/>
            <person name="Murat C."/>
            <person name="Oguiza J.A."/>
            <person name="Park J."/>
            <person name="Pisabarro A.G."/>
            <person name="Riley R."/>
            <person name="Rosling A."/>
            <person name="Salamov A."/>
            <person name="Schmidt O."/>
            <person name="Schmutz J."/>
            <person name="Skrede I."/>
            <person name="Stenlid J."/>
            <person name="Wiebenga A."/>
            <person name="Xie X."/>
            <person name="Kuees U."/>
            <person name="Hibbett D.S."/>
            <person name="Hoffmeister D."/>
            <person name="Hoegberg N."/>
            <person name="Martin F."/>
            <person name="Grigoriev I.V."/>
            <person name="Watkinson S.C."/>
        </authorList>
    </citation>
    <scope>NUCLEOTIDE SEQUENCE [LARGE SCALE GENOMIC DNA]</scope>
    <source>
        <strain evidence="2">strain S7.3</strain>
    </source>
</reference>
<sequence length="143" mass="16114">MYKCRYIDARQYSGLCPGAPTMPEIDGITEAALDVFVAVSGRCSSDGEHTLCRDTRVGREDVDIRREEDKTTRNGREMIFVKRPIRKGGMGKKRDGLGRMGTGLEWRKAGRRREGDWFGKLETAVGEQQDYRHVTVIKAFGNG</sequence>
<dbReference type="HOGENOM" id="CLU_1807401_0_0_1"/>
<proteinExistence type="predicted"/>
<evidence type="ECO:0000313" key="2">
    <source>
        <dbReference type="Proteomes" id="UP000008063"/>
    </source>
</evidence>
<accession>F8PZL7</accession>